<evidence type="ECO:0000313" key="4">
    <source>
        <dbReference type="EMBL" id="MFB9378179.1"/>
    </source>
</evidence>
<sequence length="285" mass="29927">MRIATVRGRLAVLTPDGALDVATASGGRFGPDPQTAFADFDAFRAWAGTAGGAAEPFAPEDLGPPVPRPPQVFAIGLNYVRHAHESGLPVPTQPLVFTKFPSSITGPTGEIELSGDTVDWEVELVAVIGRRARDVSVADGWAHVAGLTVGQDLSDRTLQNAGSPPQFSLGKSCPGFAPIGPWLTTTDELADPDDLRVVTTVDGETRQDSRTSDLVFSVPELVSRLSRSVTLLPGDLVFTGTPEGVGLGRTPPLYLRAGEVLETTIEGLGSMRHTLAAPTGERARA</sequence>
<keyword evidence="2" id="KW-0479">Metal-binding</keyword>
<evidence type="ECO:0000256" key="1">
    <source>
        <dbReference type="ARBA" id="ARBA00010211"/>
    </source>
</evidence>
<protein>
    <submittedName>
        <fullName evidence="4">Fumarylacetoacetate hydrolase family protein</fullName>
    </submittedName>
</protein>
<dbReference type="InterPro" id="IPR051121">
    <property type="entry name" value="FAH"/>
</dbReference>
<evidence type="ECO:0000256" key="2">
    <source>
        <dbReference type="ARBA" id="ARBA00022723"/>
    </source>
</evidence>
<comment type="similarity">
    <text evidence="1">Belongs to the FAH family.</text>
</comment>
<evidence type="ECO:0000259" key="3">
    <source>
        <dbReference type="Pfam" id="PF01557"/>
    </source>
</evidence>
<dbReference type="PANTHER" id="PTHR42796">
    <property type="entry name" value="FUMARYLACETOACETATE HYDROLASE DOMAIN-CONTAINING PROTEIN 2A-RELATED"/>
    <property type="match status" value="1"/>
</dbReference>
<reference evidence="4 5" key="1">
    <citation type="submission" date="2024-09" db="EMBL/GenBank/DDBJ databases">
        <authorList>
            <person name="Sun Q."/>
            <person name="Mori K."/>
        </authorList>
    </citation>
    <scope>NUCLEOTIDE SEQUENCE [LARGE SCALE GENOMIC DNA]</scope>
    <source>
        <strain evidence="4 5">TISTR 1856</strain>
    </source>
</reference>
<dbReference type="SUPFAM" id="SSF56529">
    <property type="entry name" value="FAH"/>
    <property type="match status" value="1"/>
</dbReference>
<dbReference type="RefSeq" id="WP_380137310.1">
    <property type="nucleotide sequence ID" value="NZ_JBHLUI010000008.1"/>
</dbReference>
<dbReference type="Pfam" id="PF01557">
    <property type="entry name" value="FAA_hydrolase"/>
    <property type="match status" value="1"/>
</dbReference>
<feature type="domain" description="Fumarylacetoacetase-like C-terminal" evidence="3">
    <location>
        <begin position="72"/>
        <end position="275"/>
    </location>
</feature>
<dbReference type="InterPro" id="IPR011234">
    <property type="entry name" value="Fumarylacetoacetase-like_C"/>
</dbReference>
<keyword evidence="4" id="KW-0378">Hydrolase</keyword>
<keyword evidence="5" id="KW-1185">Reference proteome</keyword>
<name>A0ABV5LVT2_9ACTN</name>
<gene>
    <name evidence="4" type="ORF">ACFFVI_14505</name>
</gene>
<dbReference type="Proteomes" id="UP001589748">
    <property type="component" value="Unassembled WGS sequence"/>
</dbReference>
<proteinExistence type="inferred from homology"/>
<dbReference type="PANTHER" id="PTHR42796:SF4">
    <property type="entry name" value="FUMARYLACETOACETATE HYDROLASE DOMAIN-CONTAINING PROTEIN 2A"/>
    <property type="match status" value="1"/>
</dbReference>
<organism evidence="4 5">
    <name type="scientific">Kineococcus gynurae</name>
    <dbReference type="NCBI Taxonomy" id="452979"/>
    <lineage>
        <taxon>Bacteria</taxon>
        <taxon>Bacillati</taxon>
        <taxon>Actinomycetota</taxon>
        <taxon>Actinomycetes</taxon>
        <taxon>Kineosporiales</taxon>
        <taxon>Kineosporiaceae</taxon>
        <taxon>Kineococcus</taxon>
    </lineage>
</organism>
<dbReference type="GO" id="GO:0016787">
    <property type="term" value="F:hydrolase activity"/>
    <property type="evidence" value="ECO:0007669"/>
    <property type="project" value="UniProtKB-KW"/>
</dbReference>
<evidence type="ECO:0000313" key="5">
    <source>
        <dbReference type="Proteomes" id="UP001589748"/>
    </source>
</evidence>
<dbReference type="InterPro" id="IPR036663">
    <property type="entry name" value="Fumarylacetoacetase_C_sf"/>
</dbReference>
<comment type="caution">
    <text evidence="4">The sequence shown here is derived from an EMBL/GenBank/DDBJ whole genome shotgun (WGS) entry which is preliminary data.</text>
</comment>
<accession>A0ABV5LVT2</accession>
<dbReference type="Gene3D" id="3.90.850.10">
    <property type="entry name" value="Fumarylacetoacetase-like, C-terminal domain"/>
    <property type="match status" value="1"/>
</dbReference>
<dbReference type="EMBL" id="JBHMDM010000007">
    <property type="protein sequence ID" value="MFB9378179.1"/>
    <property type="molecule type" value="Genomic_DNA"/>
</dbReference>